<dbReference type="InterPro" id="IPR050708">
    <property type="entry name" value="T6SS_VgrG/RHS"/>
</dbReference>
<dbReference type="PANTHER" id="PTHR32305">
    <property type="match status" value="1"/>
</dbReference>
<dbReference type="RefSeq" id="WP_186742607.1">
    <property type="nucleotide sequence ID" value="NZ_CP060394.1"/>
</dbReference>
<dbReference type="Gene3D" id="2.180.10.10">
    <property type="entry name" value="RHS repeat-associated core"/>
    <property type="match status" value="1"/>
</dbReference>
<organism evidence="1 2">
    <name type="scientific">Alloacidobacterium dinghuense</name>
    <dbReference type="NCBI Taxonomy" id="2763107"/>
    <lineage>
        <taxon>Bacteria</taxon>
        <taxon>Pseudomonadati</taxon>
        <taxon>Acidobacteriota</taxon>
        <taxon>Terriglobia</taxon>
        <taxon>Terriglobales</taxon>
        <taxon>Acidobacteriaceae</taxon>
        <taxon>Alloacidobacterium</taxon>
    </lineage>
</organism>
<evidence type="ECO:0000313" key="2">
    <source>
        <dbReference type="Proteomes" id="UP000515312"/>
    </source>
</evidence>
<keyword evidence="2" id="KW-1185">Reference proteome</keyword>
<dbReference type="Proteomes" id="UP000515312">
    <property type="component" value="Chromosome"/>
</dbReference>
<name>A0A7G8BGQ4_9BACT</name>
<protein>
    <submittedName>
        <fullName evidence="1">RHS repeat-associated core domain-containing protein</fullName>
    </submittedName>
</protein>
<gene>
    <name evidence="1" type="ORF">H7849_22160</name>
</gene>
<dbReference type="InterPro" id="IPR022385">
    <property type="entry name" value="Rhs_assc_core"/>
</dbReference>
<reference evidence="1 2" key="1">
    <citation type="submission" date="2020-08" db="EMBL/GenBank/DDBJ databases">
        <title>Edaphobacter telluris sp. nov. and Acidobacterium dinghuensis sp. nov., two acidobacteria isolated from forest soil.</title>
        <authorList>
            <person name="Fu J."/>
            <person name="Qiu L."/>
        </authorList>
    </citation>
    <scope>NUCLEOTIDE SEQUENCE [LARGE SCALE GENOMIC DNA]</scope>
    <source>
        <strain evidence="1">4Y35</strain>
    </source>
</reference>
<dbReference type="EMBL" id="CP060394">
    <property type="protein sequence ID" value="QNI31724.1"/>
    <property type="molecule type" value="Genomic_DNA"/>
</dbReference>
<accession>A0A7G8BGQ4</accession>
<dbReference type="AlphaFoldDB" id="A0A7G8BGQ4"/>
<proteinExistence type="predicted"/>
<sequence>MHADRSGNQIVTFCSLPFGDQVQNCVISPTNTGPSDPTLFTGKERDSESGNDYFGARYFASSMGRMLSPDPVGGSLANPQTLNKYAYVLNNPLRYTDPTGLYACADDAAGAKEHCTSDADKRFEASRQHDLQSKNAAVRAAAGAYGDPGNEVVDARGDKVTVAFSSDVASNGEGGVTHSVLDANGNTPISNSTVTFNPNDKGTALDADVGHEGSHVEDAQTMAANITFTTTSLHLGQDISQYTSEQRAYAITDSIYRSANESYNGCGNANCALGAGSSPIGIPGRVDAILLANPGIYKSAINGKPLTPTNQGANVLGIVVPH</sequence>
<dbReference type="PANTHER" id="PTHR32305:SF15">
    <property type="entry name" value="PROTEIN RHSA-RELATED"/>
    <property type="match status" value="1"/>
</dbReference>
<evidence type="ECO:0000313" key="1">
    <source>
        <dbReference type="EMBL" id="QNI31724.1"/>
    </source>
</evidence>
<dbReference type="NCBIfam" id="TIGR03696">
    <property type="entry name" value="Rhs_assc_core"/>
    <property type="match status" value="1"/>
</dbReference>
<dbReference type="KEGG" id="adin:H7849_22160"/>